<feature type="domain" description="Lactate/malate dehydrogenase N-terminal" evidence="13">
    <location>
        <begin position="70"/>
        <end position="207"/>
    </location>
</feature>
<dbReference type="NCBIfam" id="NF004863">
    <property type="entry name" value="PRK06223.1"/>
    <property type="match status" value="1"/>
</dbReference>
<comment type="subcellular location">
    <subcellularLocation>
        <location evidence="10">Cytoplasm</location>
    </subcellularLocation>
</comment>
<feature type="binding site" evidence="12">
    <location>
        <position position="160"/>
    </location>
    <ligand>
        <name>NAD(+)</name>
        <dbReference type="ChEBI" id="CHEBI:57540"/>
    </ligand>
</feature>
<feature type="binding site" evidence="10">
    <location>
        <begin position="185"/>
        <end position="188"/>
    </location>
    <ligand>
        <name>substrate</name>
    </ligand>
</feature>
<feature type="binding site" evidence="10">
    <location>
        <begin position="183"/>
        <end position="185"/>
    </location>
    <ligand>
        <name>NAD(+)</name>
        <dbReference type="ChEBI" id="CHEBI:57540"/>
    </ligand>
</feature>
<dbReference type="InterPro" id="IPR011304">
    <property type="entry name" value="L-lactate_DH"/>
</dbReference>
<evidence type="ECO:0000256" key="10">
    <source>
        <dbReference type="HAMAP-Rule" id="MF_00488"/>
    </source>
</evidence>
<dbReference type="PANTHER" id="PTHR43128:SF16">
    <property type="entry name" value="L-LACTATE DEHYDROGENASE"/>
    <property type="match status" value="1"/>
</dbReference>
<dbReference type="GO" id="GO:0006096">
    <property type="term" value="P:glycolytic process"/>
    <property type="evidence" value="ECO:0007669"/>
    <property type="project" value="UniProtKB-UniRule"/>
</dbReference>
<dbReference type="GO" id="GO:0005737">
    <property type="term" value="C:cytoplasm"/>
    <property type="evidence" value="ECO:0007669"/>
    <property type="project" value="UniProtKB-SubCell"/>
</dbReference>
<feature type="binding site" evidence="10">
    <location>
        <begin position="144"/>
        <end position="145"/>
    </location>
    <ligand>
        <name>NAD(+)</name>
        <dbReference type="ChEBI" id="CHEBI:57540"/>
    </ligand>
</feature>
<feature type="active site" description="Proton acceptor" evidence="10 11">
    <location>
        <position position="240"/>
    </location>
</feature>
<feature type="binding site" evidence="10">
    <location>
        <position position="294"/>
    </location>
    <ligand>
        <name>substrate</name>
    </ligand>
</feature>
<keyword evidence="10" id="KW-0021">Allosteric enzyme</keyword>
<reference evidence="15 16" key="1">
    <citation type="journal article" date="2015" name="Genome Announc.">
        <title>Expanding the biotechnology potential of lactobacilli through comparative genomics of 213 strains and associated genera.</title>
        <authorList>
            <person name="Sun Z."/>
            <person name="Harris H.M."/>
            <person name="McCann A."/>
            <person name="Guo C."/>
            <person name="Argimon S."/>
            <person name="Zhang W."/>
            <person name="Yang X."/>
            <person name="Jeffery I.B."/>
            <person name="Cooney J.C."/>
            <person name="Kagawa T.F."/>
            <person name="Liu W."/>
            <person name="Song Y."/>
            <person name="Salvetti E."/>
            <person name="Wrobel A."/>
            <person name="Rasinkangas P."/>
            <person name="Parkhill J."/>
            <person name="Rea M.C."/>
            <person name="O'Sullivan O."/>
            <person name="Ritari J."/>
            <person name="Douillard F.P."/>
            <person name="Paul Ross R."/>
            <person name="Yang R."/>
            <person name="Briner A.E."/>
            <person name="Felis G.E."/>
            <person name="de Vos W.M."/>
            <person name="Barrangou R."/>
            <person name="Klaenhammer T.R."/>
            <person name="Caufield P.W."/>
            <person name="Cui Y."/>
            <person name="Zhang H."/>
            <person name="O'Toole P.W."/>
        </authorList>
    </citation>
    <scope>NUCLEOTIDE SEQUENCE [LARGE SCALE GENOMIC DNA]</scope>
    <source>
        <strain evidence="15 16">DSM 16991</strain>
    </source>
</reference>
<feature type="binding site" evidence="10 12">
    <location>
        <position position="100"/>
    </location>
    <ligand>
        <name>NAD(+)</name>
        <dbReference type="ChEBI" id="CHEBI:57540"/>
    </ligand>
</feature>
<feature type="modified residue" description="Phosphotyrosine" evidence="10">
    <location>
        <position position="285"/>
    </location>
</feature>
<dbReference type="SUPFAM" id="SSF56327">
    <property type="entry name" value="LDH C-terminal domain-like"/>
    <property type="match status" value="1"/>
</dbReference>
<organism evidence="15 16">
    <name type="scientific">Schleiferilactobacillus harbinensis DSM 16991</name>
    <dbReference type="NCBI Taxonomy" id="1122147"/>
    <lineage>
        <taxon>Bacteria</taxon>
        <taxon>Bacillati</taxon>
        <taxon>Bacillota</taxon>
        <taxon>Bacilli</taxon>
        <taxon>Lactobacillales</taxon>
        <taxon>Lactobacillaceae</taxon>
        <taxon>Schleiferilactobacillus</taxon>
    </lineage>
</organism>
<comment type="caution">
    <text evidence="15">The sequence shown here is derived from an EMBL/GenBank/DDBJ whole genome shotgun (WGS) entry which is preliminary data.</text>
</comment>
<dbReference type="EC" id="1.1.1.27" evidence="4 10"/>
<evidence type="ECO:0000313" key="16">
    <source>
        <dbReference type="Proteomes" id="UP000050949"/>
    </source>
</evidence>
<dbReference type="SUPFAM" id="SSF51735">
    <property type="entry name" value="NAD(P)-binding Rossmann-fold domains"/>
    <property type="match status" value="1"/>
</dbReference>
<keyword evidence="6 10" id="KW-0560">Oxidoreductase</keyword>
<dbReference type="PANTHER" id="PTHR43128">
    <property type="entry name" value="L-2-HYDROXYCARBOXYLATE DEHYDROGENASE (NAD(P)(+))"/>
    <property type="match status" value="1"/>
</dbReference>
<feature type="domain" description="Lactate/malate dehydrogenase C-terminal" evidence="14">
    <location>
        <begin position="210"/>
        <end position="378"/>
    </location>
</feature>
<evidence type="ECO:0000256" key="7">
    <source>
        <dbReference type="ARBA" id="ARBA00023027"/>
    </source>
</evidence>
<dbReference type="PRINTS" id="PR00086">
    <property type="entry name" value="LLDHDRGNASE"/>
</dbReference>
<dbReference type="InterPro" id="IPR001557">
    <property type="entry name" value="L-lactate/malate_DH"/>
</dbReference>
<dbReference type="NCBIfam" id="TIGR01771">
    <property type="entry name" value="L-LDH-NAD"/>
    <property type="match status" value="1"/>
</dbReference>
<dbReference type="InterPro" id="IPR015955">
    <property type="entry name" value="Lactate_DH/Glyco_Ohase_4_C"/>
</dbReference>
<feature type="binding site" evidence="10">
    <location>
        <position position="166"/>
    </location>
    <ligand>
        <name>NAD(+)</name>
        <dbReference type="ChEBI" id="CHEBI:57540"/>
    </ligand>
</feature>
<feature type="binding site" evidence="10">
    <location>
        <position position="130"/>
    </location>
    <ligand>
        <name>NAD(+)</name>
        <dbReference type="ChEBI" id="CHEBI:57540"/>
    </ligand>
</feature>
<feature type="binding site" evidence="10">
    <location>
        <position position="233"/>
    </location>
    <ligand>
        <name>beta-D-fructose 1,6-bisphosphate</name>
        <dbReference type="ChEBI" id="CHEBI:32966"/>
        <note>allosteric activator</note>
    </ligand>
</feature>
<dbReference type="InterPro" id="IPR022383">
    <property type="entry name" value="Lactate/malate_DH_C"/>
</dbReference>
<dbReference type="HAMAP" id="MF_00488">
    <property type="entry name" value="Lactate_dehydrog"/>
    <property type="match status" value="1"/>
</dbReference>
<dbReference type="CDD" id="cd05291">
    <property type="entry name" value="HicDH_like"/>
    <property type="match status" value="1"/>
</dbReference>
<evidence type="ECO:0000256" key="3">
    <source>
        <dbReference type="ARBA" id="ARBA00011881"/>
    </source>
</evidence>
<dbReference type="PROSITE" id="PS00064">
    <property type="entry name" value="L_LDH"/>
    <property type="match status" value="1"/>
</dbReference>
<proteinExistence type="inferred from homology"/>
<gene>
    <name evidence="10" type="primary">ldh</name>
    <name evidence="15" type="ORF">FC91_GL000481</name>
</gene>
<evidence type="ECO:0000256" key="2">
    <source>
        <dbReference type="ARBA" id="ARBA00006054"/>
    </source>
</evidence>
<comment type="catalytic activity">
    <reaction evidence="8 10">
        <text>(S)-lactate + NAD(+) = pyruvate + NADH + H(+)</text>
        <dbReference type="Rhea" id="RHEA:23444"/>
        <dbReference type="ChEBI" id="CHEBI:15361"/>
        <dbReference type="ChEBI" id="CHEBI:15378"/>
        <dbReference type="ChEBI" id="CHEBI:16651"/>
        <dbReference type="ChEBI" id="CHEBI:57540"/>
        <dbReference type="ChEBI" id="CHEBI:57945"/>
        <dbReference type="EC" id="1.1.1.27"/>
    </reaction>
</comment>
<evidence type="ECO:0000256" key="12">
    <source>
        <dbReference type="PIRSR" id="PIRSR000102-3"/>
    </source>
</evidence>
<evidence type="ECO:0000256" key="5">
    <source>
        <dbReference type="ARBA" id="ARBA00016495"/>
    </source>
</evidence>
<comment type="function">
    <text evidence="9 10">Catalyzes the conversion of lactate to pyruvate.</text>
</comment>
<dbReference type="GO" id="GO:0006089">
    <property type="term" value="P:lactate metabolic process"/>
    <property type="evidence" value="ECO:0007669"/>
    <property type="project" value="TreeGrafter"/>
</dbReference>
<dbReference type="eggNOG" id="COG0039">
    <property type="taxonomic scope" value="Bacteria"/>
</dbReference>
<dbReference type="Proteomes" id="UP000050949">
    <property type="component" value="Unassembled WGS sequence"/>
</dbReference>
<dbReference type="Gene3D" id="3.90.110.10">
    <property type="entry name" value="Lactate dehydrogenase/glycoside hydrolase, family 4, C-terminal"/>
    <property type="match status" value="1"/>
</dbReference>
<dbReference type="InterPro" id="IPR001236">
    <property type="entry name" value="Lactate/malate_DH_N"/>
</dbReference>
<evidence type="ECO:0000256" key="4">
    <source>
        <dbReference type="ARBA" id="ARBA00012967"/>
    </source>
</evidence>
<dbReference type="Gene3D" id="3.40.50.720">
    <property type="entry name" value="NAD(P)-binding Rossmann-like Domain"/>
    <property type="match status" value="1"/>
</dbReference>
<feature type="binding site" evidence="10">
    <location>
        <position position="208"/>
    </location>
    <ligand>
        <name>NAD(+)</name>
        <dbReference type="ChEBI" id="CHEBI:57540"/>
    </ligand>
</feature>
<dbReference type="UniPathway" id="UPA00554">
    <property type="reaction ID" value="UER00611"/>
</dbReference>
<accession>A0A0R1XST5</accession>
<comment type="pathway">
    <text evidence="1 10">Fermentation; pyruvate fermentation to lactate; (S)-lactate from pyruvate: step 1/1.</text>
</comment>
<evidence type="ECO:0000256" key="9">
    <source>
        <dbReference type="ARBA" id="ARBA00056904"/>
    </source>
</evidence>
<evidence type="ECO:0000256" key="8">
    <source>
        <dbReference type="ARBA" id="ARBA00049258"/>
    </source>
</evidence>
<dbReference type="NCBIfam" id="NF000824">
    <property type="entry name" value="PRK00066.1"/>
    <property type="match status" value="1"/>
</dbReference>
<dbReference type="AlphaFoldDB" id="A0A0R1XST5"/>
<dbReference type="InterPro" id="IPR018177">
    <property type="entry name" value="L-lactate_DH_AS"/>
</dbReference>
<keyword evidence="10" id="KW-0597">Phosphoprotein</keyword>
<dbReference type="PATRIC" id="fig|1122147.4.peg.502"/>
<comment type="activity regulation">
    <text evidence="10">Allosterically activated by fructose 1,6-bisphosphate (FBP).</text>
</comment>
<feature type="binding site" evidence="10">
    <location>
        <position position="147"/>
    </location>
    <ligand>
        <name>substrate</name>
    </ligand>
</feature>
<evidence type="ECO:0000313" key="15">
    <source>
        <dbReference type="EMBL" id="KRM29660.1"/>
    </source>
</evidence>
<evidence type="ECO:0000256" key="1">
    <source>
        <dbReference type="ARBA" id="ARBA00004843"/>
    </source>
</evidence>
<dbReference type="InterPro" id="IPR036291">
    <property type="entry name" value="NAD(P)-bd_dom_sf"/>
</dbReference>
<feature type="binding site" evidence="10">
    <location>
        <begin position="213"/>
        <end position="216"/>
    </location>
    <ligand>
        <name>substrate</name>
    </ligand>
</feature>
<feature type="binding site" evidence="10">
    <location>
        <position position="153"/>
    </location>
    <ligand>
        <name>substrate</name>
    </ligand>
</feature>
<evidence type="ECO:0000259" key="14">
    <source>
        <dbReference type="Pfam" id="PF02866"/>
    </source>
</evidence>
<dbReference type="Pfam" id="PF00056">
    <property type="entry name" value="Ldh_1_N"/>
    <property type="match status" value="1"/>
</dbReference>
<evidence type="ECO:0000256" key="11">
    <source>
        <dbReference type="PIRSR" id="PIRSR000102-1"/>
    </source>
</evidence>
<feature type="binding site" evidence="12">
    <location>
        <begin position="75"/>
        <end position="80"/>
    </location>
    <ligand>
        <name>NAD(+)</name>
        <dbReference type="ChEBI" id="CHEBI:57540"/>
    </ligand>
</feature>
<dbReference type="GO" id="GO:0004459">
    <property type="term" value="F:L-lactate dehydrogenase (NAD+) activity"/>
    <property type="evidence" value="ECO:0007669"/>
    <property type="project" value="UniProtKB-UniRule"/>
</dbReference>
<keyword evidence="10" id="KW-0963">Cytoplasm</keyword>
<evidence type="ECO:0000259" key="13">
    <source>
        <dbReference type="Pfam" id="PF00056"/>
    </source>
</evidence>
<sequence length="385" mass="41665">MTVPAAIGLTTAISAAGPIRPSISGSVSLKIVRNHRQILPAIVLYLRCINVYQLKGMKILASTTEKDHQKVILVGDGAVGSSYAYAMVLQGIAQEIGIVDIAKNKTKGDAIDLSNALPFTQPKTIYSAEYADAKDADVVVITAGAPQKPGETRLDLVNKNLKILKSIVDPVVESGFNGIFLVAANPVDILTYATWKLSGFPKARVIGSGTSLDTARLRQSIAELVKVDARSVHAYIMGEHGDTEFPVWSHANIGGIKIADWVKAHPEVDESELVTMFEDVRDAAYKIIDLKGATFYGIATALARITRAILDDENAVLPLSVYMDGQYDLHDIYIGTPAVINREGITNILELPLTDHEMQSMHSSASQLKKVLTDAFAKNDIETRQ</sequence>
<comment type="similarity">
    <text evidence="2 10">Belongs to the LDH/MDH superfamily. LDH family.</text>
</comment>
<dbReference type="Pfam" id="PF02866">
    <property type="entry name" value="Ldh_1_C"/>
    <property type="match status" value="1"/>
</dbReference>
<dbReference type="EMBL" id="AZFW01000012">
    <property type="protein sequence ID" value="KRM29660.1"/>
    <property type="molecule type" value="Genomic_DNA"/>
</dbReference>
<feature type="binding site" evidence="10">
    <location>
        <position position="105"/>
    </location>
    <ligand>
        <name>NAD(+)</name>
        <dbReference type="ChEBI" id="CHEBI:57540"/>
    </ligand>
</feature>
<keyword evidence="7 10" id="KW-0520">NAD</keyword>
<evidence type="ECO:0000256" key="6">
    <source>
        <dbReference type="ARBA" id="ARBA00023002"/>
    </source>
</evidence>
<feature type="binding site" evidence="10">
    <location>
        <position position="79"/>
    </location>
    <ligand>
        <name>NAD(+)</name>
        <dbReference type="ChEBI" id="CHEBI:57540"/>
    </ligand>
</feature>
<protein>
    <recommendedName>
        <fullName evidence="5 10">L-lactate dehydrogenase</fullName>
        <shortName evidence="10">L-LDH</shortName>
        <ecNumber evidence="4 10">1.1.1.27</ecNumber>
    </recommendedName>
</protein>
<comment type="subunit">
    <text evidence="3 10">Homotetramer.</text>
</comment>
<dbReference type="FunFam" id="3.40.50.720:FF:000018">
    <property type="entry name" value="Malate dehydrogenase"/>
    <property type="match status" value="1"/>
</dbReference>
<feature type="binding site" evidence="10">
    <location>
        <position position="218"/>
    </location>
    <ligand>
        <name>beta-D-fructose 1,6-bisphosphate</name>
        <dbReference type="ChEBI" id="CHEBI:32966"/>
        <note>allosteric activator</note>
    </ligand>
</feature>
<name>A0A0R1XST5_9LACO</name>
<dbReference type="PIRSF" id="PIRSF000102">
    <property type="entry name" value="Lac_mal_DH"/>
    <property type="match status" value="1"/>
</dbReference>